<dbReference type="AlphaFoldDB" id="C0ENL0"/>
<evidence type="ECO:0000313" key="1">
    <source>
        <dbReference type="EMBL" id="EEG33387.1"/>
    </source>
</evidence>
<protein>
    <submittedName>
        <fullName evidence="1">Uncharacterized protein</fullName>
    </submittedName>
</protein>
<gene>
    <name evidence="1" type="ORF">NEIFLAOT_01545</name>
</gene>
<sequence length="41" mass="5116">MDDSRPSEHFKHLIHFTPSKQLNFKNNFDNLYHYQYLIKTF</sequence>
<organism evidence="1 2">
    <name type="scientific">Neisseria flavescens NRL30031/H210</name>
    <dbReference type="NCBI Taxonomy" id="546264"/>
    <lineage>
        <taxon>Bacteria</taxon>
        <taxon>Pseudomonadati</taxon>
        <taxon>Pseudomonadota</taxon>
        <taxon>Betaproteobacteria</taxon>
        <taxon>Neisseriales</taxon>
        <taxon>Neisseriaceae</taxon>
        <taxon>Neisseria</taxon>
    </lineage>
</organism>
<name>C0ENL0_NEIFL</name>
<dbReference type="Proteomes" id="UP000004457">
    <property type="component" value="Unassembled WGS sequence"/>
</dbReference>
<accession>C0ENL0</accession>
<reference evidence="1 2" key="1">
    <citation type="submission" date="2009-01" db="EMBL/GenBank/DDBJ databases">
        <authorList>
            <person name="Fulton L."/>
            <person name="Clifton S."/>
            <person name="Chinwalla A.T."/>
            <person name="Mitreva M."/>
            <person name="Sodergren E."/>
            <person name="Weinstock G."/>
            <person name="Clifton S."/>
            <person name="Dooling D.J."/>
            <person name="Fulton B."/>
            <person name="Minx P."/>
            <person name="Pepin K.H."/>
            <person name="Johnson M."/>
            <person name="Bhonagiri V."/>
            <person name="Nash W.E."/>
            <person name="Mardis E.R."/>
            <person name="Wilson R.K."/>
        </authorList>
    </citation>
    <scope>NUCLEOTIDE SEQUENCE [LARGE SCALE GENOMIC DNA]</scope>
    <source>
        <strain evidence="1 2">NRL30031/H210</strain>
    </source>
</reference>
<evidence type="ECO:0000313" key="2">
    <source>
        <dbReference type="Proteomes" id="UP000004457"/>
    </source>
</evidence>
<dbReference type="EMBL" id="ACEN01000070">
    <property type="protein sequence ID" value="EEG33387.1"/>
    <property type="molecule type" value="Genomic_DNA"/>
</dbReference>
<proteinExistence type="predicted"/>
<keyword evidence="2" id="KW-1185">Reference proteome</keyword>
<comment type="caution">
    <text evidence="1">The sequence shown here is derived from an EMBL/GenBank/DDBJ whole genome shotgun (WGS) entry which is preliminary data.</text>
</comment>